<dbReference type="GO" id="GO:0015658">
    <property type="term" value="F:branched-chain amino acid transmembrane transporter activity"/>
    <property type="evidence" value="ECO:0007669"/>
    <property type="project" value="InterPro"/>
</dbReference>
<protein>
    <submittedName>
        <fullName evidence="8">ABC transporter permease</fullName>
    </submittedName>
</protein>
<feature type="transmembrane region" description="Helical" evidence="7">
    <location>
        <begin position="249"/>
        <end position="272"/>
    </location>
</feature>
<evidence type="ECO:0000313" key="8">
    <source>
        <dbReference type="EMBL" id="KAJ54384.1"/>
    </source>
</evidence>
<dbReference type="InterPro" id="IPR043428">
    <property type="entry name" value="LivM-like"/>
</dbReference>
<evidence type="ECO:0000256" key="1">
    <source>
        <dbReference type="ARBA" id="ARBA00004651"/>
    </source>
</evidence>
<dbReference type="OrthoDB" id="9804361at2"/>
<evidence type="ECO:0000256" key="2">
    <source>
        <dbReference type="ARBA" id="ARBA00022475"/>
    </source>
</evidence>
<reference evidence="8 9" key="1">
    <citation type="submission" date="2014-03" db="EMBL/GenBank/DDBJ databases">
        <title>Draft Genome Sequence of Actibacterium mucosum KCTC 23349, a Marine Alphaproteobacterium with Complex Ionic Requirements Isolated from Mediterranean Seawater at Malvarrosa Beach, Valencia, Spain.</title>
        <authorList>
            <person name="Arahal D.R."/>
            <person name="Shao Z."/>
            <person name="Lai Q."/>
            <person name="Pujalte M.J."/>
        </authorList>
    </citation>
    <scope>NUCLEOTIDE SEQUENCE [LARGE SCALE GENOMIC DNA]</scope>
    <source>
        <strain evidence="8 9">KCTC 23349</strain>
    </source>
</reference>
<sequence length="331" mass="35219">MTRSTTRNALIALAALVVLLALPHLGGGEKLADYIIFAAAWGLLATGLNLLIGYTGLISFGHAMFFASGAYSFGAIMQAQIMPVPLAIVAALIITGAIAALIGAICVRLSEIYFAFLTLAFQMFFHSILLSWVDVTGGDNGLLGGIPTPVFFGVDLNQPEHLYAFCVTVTVLAMYLMHRIVSSPFGFTLRMIRDNERRAIFLGVNVFAVKLTCFVLSAVFSSVGGIILALFISGAYPDFAFWTTSGEAIFMVMLGGLTNFFGPILGALILTGLNDIVVTYTDHYGLFLGGIILLFSLGLRKGVLDFVKPGGRKSTPAQPTADAKEATHADA</sequence>
<evidence type="ECO:0000256" key="4">
    <source>
        <dbReference type="ARBA" id="ARBA00022989"/>
    </source>
</evidence>
<evidence type="ECO:0000313" key="9">
    <source>
        <dbReference type="Proteomes" id="UP000026249"/>
    </source>
</evidence>
<feature type="transmembrane region" description="Helical" evidence="7">
    <location>
        <begin position="114"/>
        <end position="133"/>
    </location>
</feature>
<dbReference type="Proteomes" id="UP000026249">
    <property type="component" value="Unassembled WGS sequence"/>
</dbReference>
<comment type="caution">
    <text evidence="8">The sequence shown here is derived from an EMBL/GenBank/DDBJ whole genome shotgun (WGS) entry which is preliminary data.</text>
</comment>
<feature type="transmembrane region" description="Helical" evidence="7">
    <location>
        <begin position="87"/>
        <end position="107"/>
    </location>
</feature>
<evidence type="ECO:0000256" key="5">
    <source>
        <dbReference type="ARBA" id="ARBA00023136"/>
    </source>
</evidence>
<gene>
    <name evidence="8" type="ORF">ACMU_18325</name>
</gene>
<feature type="compositionally biased region" description="Basic and acidic residues" evidence="6">
    <location>
        <begin position="322"/>
        <end position="331"/>
    </location>
</feature>
<dbReference type="AlphaFoldDB" id="A0A037ZD27"/>
<dbReference type="CDD" id="cd06581">
    <property type="entry name" value="TM_PBP1_LivM_like"/>
    <property type="match status" value="1"/>
</dbReference>
<feature type="transmembrane region" description="Helical" evidence="7">
    <location>
        <begin position="38"/>
        <end position="57"/>
    </location>
</feature>
<keyword evidence="5 7" id="KW-0472">Membrane</keyword>
<feature type="transmembrane region" description="Helical" evidence="7">
    <location>
        <begin position="161"/>
        <end position="178"/>
    </location>
</feature>
<dbReference type="STRING" id="1454373.ACMU_18325"/>
<feature type="transmembrane region" description="Helical" evidence="7">
    <location>
        <begin position="284"/>
        <end position="303"/>
    </location>
</feature>
<comment type="subcellular location">
    <subcellularLocation>
        <location evidence="1">Cell membrane</location>
        <topology evidence="1">Multi-pass membrane protein</topology>
    </subcellularLocation>
</comment>
<evidence type="ECO:0000256" key="6">
    <source>
        <dbReference type="SAM" id="MobiDB-lite"/>
    </source>
</evidence>
<dbReference type="InterPro" id="IPR001851">
    <property type="entry name" value="ABC_transp_permease"/>
</dbReference>
<name>A0A037ZD27_9RHOB</name>
<feature type="transmembrane region" description="Helical" evidence="7">
    <location>
        <begin position="64"/>
        <end position="81"/>
    </location>
</feature>
<organism evidence="8 9">
    <name type="scientific">Actibacterium mucosum KCTC 23349</name>
    <dbReference type="NCBI Taxonomy" id="1454373"/>
    <lineage>
        <taxon>Bacteria</taxon>
        <taxon>Pseudomonadati</taxon>
        <taxon>Pseudomonadota</taxon>
        <taxon>Alphaproteobacteria</taxon>
        <taxon>Rhodobacterales</taxon>
        <taxon>Roseobacteraceae</taxon>
        <taxon>Actibacterium</taxon>
    </lineage>
</organism>
<keyword evidence="4 7" id="KW-1133">Transmembrane helix</keyword>
<dbReference type="Pfam" id="PF02653">
    <property type="entry name" value="BPD_transp_2"/>
    <property type="match status" value="1"/>
</dbReference>
<dbReference type="EMBL" id="JFKE01000008">
    <property type="protein sequence ID" value="KAJ54384.1"/>
    <property type="molecule type" value="Genomic_DNA"/>
</dbReference>
<dbReference type="RefSeq" id="WP_035261685.1">
    <property type="nucleotide sequence ID" value="NZ_JFKE01000008.1"/>
</dbReference>
<dbReference type="PANTHER" id="PTHR30482:SF17">
    <property type="entry name" value="ABC TRANSPORTER ATP-BINDING PROTEIN"/>
    <property type="match status" value="1"/>
</dbReference>
<evidence type="ECO:0000256" key="3">
    <source>
        <dbReference type="ARBA" id="ARBA00022692"/>
    </source>
</evidence>
<dbReference type="PANTHER" id="PTHR30482">
    <property type="entry name" value="HIGH-AFFINITY BRANCHED-CHAIN AMINO ACID TRANSPORT SYSTEM PERMEASE"/>
    <property type="match status" value="1"/>
</dbReference>
<keyword evidence="3 7" id="KW-0812">Transmembrane</keyword>
<keyword evidence="2" id="KW-1003">Cell membrane</keyword>
<accession>A0A037ZD27</accession>
<dbReference type="GO" id="GO:0005886">
    <property type="term" value="C:plasma membrane"/>
    <property type="evidence" value="ECO:0007669"/>
    <property type="project" value="UniProtKB-SubCell"/>
</dbReference>
<evidence type="ECO:0000256" key="7">
    <source>
        <dbReference type="SAM" id="Phobius"/>
    </source>
</evidence>
<keyword evidence="9" id="KW-1185">Reference proteome</keyword>
<proteinExistence type="predicted"/>
<feature type="region of interest" description="Disordered" evidence="6">
    <location>
        <begin position="312"/>
        <end position="331"/>
    </location>
</feature>